<comment type="subcellular location">
    <subcellularLocation>
        <location evidence="1">Endomembrane system</location>
    </subcellularLocation>
</comment>
<keyword evidence="4 6" id="KW-1133">Transmembrane helix</keyword>
<evidence type="ECO:0000256" key="2">
    <source>
        <dbReference type="ARBA" id="ARBA00008053"/>
    </source>
</evidence>
<evidence type="ECO:0000256" key="5">
    <source>
        <dbReference type="ARBA" id="ARBA00023136"/>
    </source>
</evidence>
<evidence type="ECO:0008006" key="9">
    <source>
        <dbReference type="Google" id="ProtNLM"/>
    </source>
</evidence>
<organism evidence="7 8">
    <name type="scientific">Calderihabitans maritimus</name>
    <dbReference type="NCBI Taxonomy" id="1246530"/>
    <lineage>
        <taxon>Bacteria</taxon>
        <taxon>Bacillati</taxon>
        <taxon>Bacillota</taxon>
        <taxon>Clostridia</taxon>
        <taxon>Neomoorellales</taxon>
        <taxon>Calderihabitantaceae</taxon>
        <taxon>Calderihabitans</taxon>
    </lineage>
</organism>
<comment type="caution">
    <text evidence="7">The sequence shown here is derived from an EMBL/GenBank/DDBJ whole genome shotgun (WGS) entry which is preliminary data.</text>
</comment>
<dbReference type="Pfam" id="PF04286">
    <property type="entry name" value="DUF445"/>
    <property type="match status" value="1"/>
</dbReference>
<dbReference type="OrthoDB" id="9787430at2"/>
<sequence>MKWHIFLIPVVGAVIGWITNVIAIKLIFWPYQPLRIPLTNFWLQGLIPKRRSEMARNVGEVIEKELFSIDDLLEYLNNAETQQRTALLITNAVRDHLIERLPSFIPHSIRDFLASLLEDIVRREAPVILGKLVLEIGDELKEKIKVGEIIEEKMNKFDLKKLENVVLQVATRELKHIEFLGAVIGFFIGLAQVGLLLVLERIN</sequence>
<dbReference type="PANTHER" id="PTHR35791">
    <property type="entry name" value="UPF0754 MEMBRANE PROTEIN YHEB"/>
    <property type="match status" value="1"/>
</dbReference>
<dbReference type="InterPro" id="IPR007383">
    <property type="entry name" value="DUF445"/>
</dbReference>
<evidence type="ECO:0000256" key="4">
    <source>
        <dbReference type="ARBA" id="ARBA00022989"/>
    </source>
</evidence>
<dbReference type="Proteomes" id="UP000197032">
    <property type="component" value="Unassembled WGS sequence"/>
</dbReference>
<keyword evidence="3 6" id="KW-0812">Transmembrane</keyword>
<gene>
    <name evidence="7" type="ORF">KKC1_11980</name>
</gene>
<evidence type="ECO:0000256" key="6">
    <source>
        <dbReference type="SAM" id="Phobius"/>
    </source>
</evidence>
<feature type="transmembrane region" description="Helical" evidence="6">
    <location>
        <begin position="179"/>
        <end position="199"/>
    </location>
</feature>
<evidence type="ECO:0000256" key="1">
    <source>
        <dbReference type="ARBA" id="ARBA00004308"/>
    </source>
</evidence>
<dbReference type="PANTHER" id="PTHR35791:SF1">
    <property type="entry name" value="UPF0754 MEMBRANE PROTEIN YHEB"/>
    <property type="match status" value="1"/>
</dbReference>
<dbReference type="EMBL" id="BDGJ01000042">
    <property type="protein sequence ID" value="GAW92038.1"/>
    <property type="molecule type" value="Genomic_DNA"/>
</dbReference>
<protein>
    <recommendedName>
        <fullName evidence="9">DUF445 domain-containing protein</fullName>
    </recommendedName>
</protein>
<feature type="transmembrane region" description="Helical" evidence="6">
    <location>
        <begin position="6"/>
        <end position="28"/>
    </location>
</feature>
<evidence type="ECO:0000313" key="7">
    <source>
        <dbReference type="EMBL" id="GAW92038.1"/>
    </source>
</evidence>
<keyword evidence="5 6" id="KW-0472">Membrane</keyword>
<comment type="similarity">
    <text evidence="2">Belongs to the UPF0754 family.</text>
</comment>
<dbReference type="AlphaFoldDB" id="A0A1Z5HRG6"/>
<accession>A0A1Z5HRG6</accession>
<dbReference type="GO" id="GO:0012505">
    <property type="term" value="C:endomembrane system"/>
    <property type="evidence" value="ECO:0007669"/>
    <property type="project" value="UniProtKB-SubCell"/>
</dbReference>
<reference evidence="8" key="1">
    <citation type="journal article" date="2017" name="Appl. Environ. Microbiol.">
        <title>Genomic analysis of Calderihabitans maritimus KKC1, a thermophilic hydrogenogenic carboxydotrophic bacterium isolated from marine sediment.</title>
        <authorList>
            <person name="Omae K."/>
            <person name="Yoneda Y."/>
            <person name="Fukuyama Y."/>
            <person name="Yoshida T."/>
            <person name="Sako Y."/>
        </authorList>
    </citation>
    <scope>NUCLEOTIDE SEQUENCE [LARGE SCALE GENOMIC DNA]</scope>
    <source>
        <strain evidence="8">KKC1</strain>
    </source>
</reference>
<keyword evidence="8" id="KW-1185">Reference proteome</keyword>
<evidence type="ECO:0000256" key="3">
    <source>
        <dbReference type="ARBA" id="ARBA00022692"/>
    </source>
</evidence>
<dbReference type="RefSeq" id="WP_088553468.1">
    <property type="nucleotide sequence ID" value="NZ_BDGJ01000042.1"/>
</dbReference>
<evidence type="ECO:0000313" key="8">
    <source>
        <dbReference type="Proteomes" id="UP000197032"/>
    </source>
</evidence>
<proteinExistence type="inferred from homology"/>
<name>A0A1Z5HRG6_9FIRM</name>